<dbReference type="AlphaFoldDB" id="A0A1E7F750"/>
<accession>A0A1E7F750</accession>
<evidence type="ECO:0000313" key="1">
    <source>
        <dbReference type="EMBL" id="OEU13835.1"/>
    </source>
</evidence>
<protein>
    <submittedName>
        <fullName evidence="1">Uncharacterized protein</fullName>
    </submittedName>
</protein>
<gene>
    <name evidence="1" type="ORF">FRACYDRAFT_242187</name>
</gene>
<dbReference type="InParanoid" id="A0A1E7F750"/>
<proteinExistence type="predicted"/>
<evidence type="ECO:0000313" key="2">
    <source>
        <dbReference type="Proteomes" id="UP000095751"/>
    </source>
</evidence>
<name>A0A1E7F750_9STRA</name>
<dbReference type="EMBL" id="KV784361">
    <property type="protein sequence ID" value="OEU13835.1"/>
    <property type="molecule type" value="Genomic_DNA"/>
</dbReference>
<organism evidence="1 2">
    <name type="scientific">Fragilariopsis cylindrus CCMP1102</name>
    <dbReference type="NCBI Taxonomy" id="635003"/>
    <lineage>
        <taxon>Eukaryota</taxon>
        <taxon>Sar</taxon>
        <taxon>Stramenopiles</taxon>
        <taxon>Ochrophyta</taxon>
        <taxon>Bacillariophyta</taxon>
        <taxon>Bacillariophyceae</taxon>
        <taxon>Bacillariophycidae</taxon>
        <taxon>Bacillariales</taxon>
        <taxon>Bacillariaceae</taxon>
        <taxon>Fragilariopsis</taxon>
    </lineage>
</organism>
<reference evidence="1 2" key="1">
    <citation type="submission" date="2016-09" db="EMBL/GenBank/DDBJ databases">
        <title>Extensive genetic diversity and differential bi-allelic expression allows diatom success in the polar Southern Ocean.</title>
        <authorList>
            <consortium name="DOE Joint Genome Institute"/>
            <person name="Mock T."/>
            <person name="Otillar R.P."/>
            <person name="Strauss J."/>
            <person name="Dupont C."/>
            <person name="Frickenhaus S."/>
            <person name="Maumus F."/>
            <person name="Mcmullan M."/>
            <person name="Sanges R."/>
            <person name="Schmutz J."/>
            <person name="Toseland A."/>
            <person name="Valas R."/>
            <person name="Veluchamy A."/>
            <person name="Ward B.J."/>
            <person name="Allen A."/>
            <person name="Barry K."/>
            <person name="Falciatore A."/>
            <person name="Ferrante M."/>
            <person name="Fortunato A.E."/>
            <person name="Gloeckner G."/>
            <person name="Gruber A."/>
            <person name="Hipkin R."/>
            <person name="Janech M."/>
            <person name="Kroth P."/>
            <person name="Leese F."/>
            <person name="Lindquist E."/>
            <person name="Lyon B.R."/>
            <person name="Martin J."/>
            <person name="Mayer C."/>
            <person name="Parker M."/>
            <person name="Quesneville H."/>
            <person name="Raymond J."/>
            <person name="Uhlig C."/>
            <person name="Valentin K.U."/>
            <person name="Worden A.Z."/>
            <person name="Armbrust E.V."/>
            <person name="Bowler C."/>
            <person name="Green B."/>
            <person name="Moulton V."/>
            <person name="Van Oosterhout C."/>
            <person name="Grigoriev I."/>
        </authorList>
    </citation>
    <scope>NUCLEOTIDE SEQUENCE [LARGE SCALE GENOMIC DNA]</scope>
    <source>
        <strain evidence="1 2">CCMP1102</strain>
    </source>
</reference>
<sequence>MEVGTDDEEEEDPTWKSLLKLCPIKIAKLSPCIDSDSDLSQCTNCVTEFVSDNNILSDGGENENNNDDSNNATTTTAFCNNIQTEVCRGVATCGDSCGLITSNGENGKVASFLQFGSSCETLFLDLVICALESQNIGEDCSMETCAANGTAVGSSSVAPSLSLSAVITVAWVTAITSISFF</sequence>
<dbReference type="Proteomes" id="UP000095751">
    <property type="component" value="Unassembled WGS sequence"/>
</dbReference>
<keyword evidence="2" id="KW-1185">Reference proteome</keyword>
<dbReference type="KEGG" id="fcy:FRACYDRAFT_242187"/>
<dbReference type="OrthoDB" id="54323at2759"/>